<accession>A0A2P5CI26</accession>
<gene>
    <name evidence="2" type="ORF">PanWU01x14_151010</name>
</gene>
<reference evidence="3" key="1">
    <citation type="submission" date="2016-06" db="EMBL/GenBank/DDBJ databases">
        <title>Parallel loss of symbiosis genes in relatives of nitrogen-fixing non-legume Parasponia.</title>
        <authorList>
            <person name="Van Velzen R."/>
            <person name="Holmer R."/>
            <person name="Bu F."/>
            <person name="Rutten L."/>
            <person name="Van Zeijl A."/>
            <person name="Liu W."/>
            <person name="Santuari L."/>
            <person name="Cao Q."/>
            <person name="Sharma T."/>
            <person name="Shen D."/>
            <person name="Roswanjaya Y."/>
            <person name="Wardhani T."/>
            <person name="Kalhor M.S."/>
            <person name="Jansen J."/>
            <person name="Van den Hoogen J."/>
            <person name="Gungor B."/>
            <person name="Hartog M."/>
            <person name="Hontelez J."/>
            <person name="Verver J."/>
            <person name="Yang W.-C."/>
            <person name="Schijlen E."/>
            <person name="Repin R."/>
            <person name="Schilthuizen M."/>
            <person name="Schranz E."/>
            <person name="Heidstra R."/>
            <person name="Miyata K."/>
            <person name="Fedorova E."/>
            <person name="Kohlen W."/>
            <person name="Bisseling T."/>
            <person name="Smit S."/>
            <person name="Geurts R."/>
        </authorList>
    </citation>
    <scope>NUCLEOTIDE SEQUENCE [LARGE SCALE GENOMIC DNA]</scope>
    <source>
        <strain evidence="3">cv. WU1-14</strain>
    </source>
</reference>
<evidence type="ECO:0000313" key="2">
    <source>
        <dbReference type="EMBL" id="PON60683.1"/>
    </source>
</evidence>
<keyword evidence="1" id="KW-0812">Transmembrane</keyword>
<feature type="transmembrane region" description="Helical" evidence="1">
    <location>
        <begin position="36"/>
        <end position="61"/>
    </location>
</feature>
<proteinExistence type="predicted"/>
<dbReference type="AlphaFoldDB" id="A0A2P5CI26"/>
<organism evidence="2 3">
    <name type="scientific">Parasponia andersonii</name>
    <name type="common">Sponia andersonii</name>
    <dbReference type="NCBI Taxonomy" id="3476"/>
    <lineage>
        <taxon>Eukaryota</taxon>
        <taxon>Viridiplantae</taxon>
        <taxon>Streptophyta</taxon>
        <taxon>Embryophyta</taxon>
        <taxon>Tracheophyta</taxon>
        <taxon>Spermatophyta</taxon>
        <taxon>Magnoliopsida</taxon>
        <taxon>eudicotyledons</taxon>
        <taxon>Gunneridae</taxon>
        <taxon>Pentapetalae</taxon>
        <taxon>rosids</taxon>
        <taxon>fabids</taxon>
        <taxon>Rosales</taxon>
        <taxon>Cannabaceae</taxon>
        <taxon>Parasponia</taxon>
    </lineage>
</organism>
<keyword evidence="1" id="KW-0472">Membrane</keyword>
<evidence type="ECO:0000313" key="3">
    <source>
        <dbReference type="Proteomes" id="UP000237105"/>
    </source>
</evidence>
<keyword evidence="3" id="KW-1185">Reference proteome</keyword>
<keyword evidence="1" id="KW-1133">Transmembrane helix</keyword>
<dbReference type="EMBL" id="JXTB01000128">
    <property type="protein sequence ID" value="PON60683.1"/>
    <property type="molecule type" value="Genomic_DNA"/>
</dbReference>
<dbReference type="Proteomes" id="UP000237105">
    <property type="component" value="Unassembled WGS sequence"/>
</dbReference>
<name>A0A2P5CI26_PARAD</name>
<sequence>MTSFMLICDRINMIYGCTQLGIVVESYESPWNLLLLWLRLLFSRLLILLLLRLLVVVVVGCRGHIFGHVFSSSLFYEDFPKKILPSDVDQLFDRSLQESCILTPTALSRV</sequence>
<evidence type="ECO:0000256" key="1">
    <source>
        <dbReference type="SAM" id="Phobius"/>
    </source>
</evidence>
<protein>
    <submittedName>
        <fullName evidence="2">Uncharacterized protein</fullName>
    </submittedName>
</protein>
<comment type="caution">
    <text evidence="2">The sequence shown here is derived from an EMBL/GenBank/DDBJ whole genome shotgun (WGS) entry which is preliminary data.</text>
</comment>